<feature type="transmembrane region" description="Helical" evidence="1">
    <location>
        <begin position="66"/>
        <end position="86"/>
    </location>
</feature>
<reference evidence="3 4" key="1">
    <citation type="journal article" date="2013" name="Genome Announc.">
        <title>Genome Sequence of the Polycyclic Aromatic Hydrocarbon-Degrading Bacterium Strain Marinobacter nanhaiticus D15-8WT.</title>
        <authorList>
            <person name="Cui Z."/>
            <person name="Gao W."/>
            <person name="Li Q."/>
            <person name="Xu G."/>
            <person name="Zheng L."/>
        </authorList>
    </citation>
    <scope>NUCLEOTIDE SEQUENCE [LARGE SCALE GENOMIC DNA]</scope>
    <source>
        <strain evidence="3 4">D15-8W</strain>
    </source>
</reference>
<feature type="transmembrane region" description="Helical" evidence="1">
    <location>
        <begin position="36"/>
        <end position="54"/>
    </location>
</feature>
<organism evidence="3 4">
    <name type="scientific">Marinobacter nanhaiticus D15-8W</name>
    <dbReference type="NCBI Taxonomy" id="626887"/>
    <lineage>
        <taxon>Bacteria</taxon>
        <taxon>Pseudomonadati</taxon>
        <taxon>Pseudomonadota</taxon>
        <taxon>Gammaproteobacteria</taxon>
        <taxon>Pseudomonadales</taxon>
        <taxon>Marinobacteraceae</taxon>
        <taxon>Marinobacter</taxon>
    </lineage>
</organism>
<feature type="transmembrane region" description="Helical" evidence="1">
    <location>
        <begin position="240"/>
        <end position="261"/>
    </location>
</feature>
<feature type="transmembrane region" description="Helical" evidence="1">
    <location>
        <begin position="92"/>
        <end position="114"/>
    </location>
</feature>
<dbReference type="Proteomes" id="UP000013165">
    <property type="component" value="Unassembled WGS sequence"/>
</dbReference>
<evidence type="ECO:0000313" key="3">
    <source>
        <dbReference type="EMBL" id="ENO14954.2"/>
    </source>
</evidence>
<keyword evidence="1" id="KW-0812">Transmembrane</keyword>
<proteinExistence type="predicted"/>
<keyword evidence="1" id="KW-1133">Transmembrane helix</keyword>
<evidence type="ECO:0000256" key="1">
    <source>
        <dbReference type="SAM" id="Phobius"/>
    </source>
</evidence>
<feature type="transmembrane region" description="Helical" evidence="1">
    <location>
        <begin position="267"/>
        <end position="286"/>
    </location>
</feature>
<dbReference type="PANTHER" id="PTHR22911">
    <property type="entry name" value="ACYL-MALONYL CONDENSING ENZYME-RELATED"/>
    <property type="match status" value="1"/>
</dbReference>
<name>N6W472_9GAMM</name>
<feature type="transmembrane region" description="Helical" evidence="1">
    <location>
        <begin position="182"/>
        <end position="200"/>
    </location>
</feature>
<comment type="caution">
    <text evidence="3">The sequence shown here is derived from an EMBL/GenBank/DDBJ whole genome shotgun (WGS) entry which is preliminary data.</text>
</comment>
<dbReference type="Pfam" id="PF00892">
    <property type="entry name" value="EamA"/>
    <property type="match status" value="2"/>
</dbReference>
<dbReference type="EMBL" id="APLQ01000011">
    <property type="protein sequence ID" value="ENO14954.2"/>
    <property type="molecule type" value="Genomic_DNA"/>
</dbReference>
<dbReference type="PANTHER" id="PTHR22911:SF79">
    <property type="entry name" value="MOBA-LIKE NTP TRANSFERASE DOMAIN-CONTAINING PROTEIN"/>
    <property type="match status" value="1"/>
</dbReference>
<sequence length="289" mass="30678">MTRWSGALVALAAFCWGVSGGIGGILVDRDWDPFVVSFYRGGVGLLIVLCWLCLQPRGSGLGNRRLWFWSVVAGIGVAGNFTFYFISIHHGSLAVAATLMYCAPVFVYLVSFALKLEKPSLFKWLAVCLVLVGIVLLTGLYEIDAGRVTPISLITGLLAGLSYAIFIFGFKYAAPQGSPQSILTLAFATLALLLLIPSDFSQIVSVPGSQDLYLFAGLGLLGAGLSFFIYVRGLKHTPPAVASIVAMVEPVTASLFGVTILGETLEALQLVGMAIVLVTVSAMGVFSRN</sequence>
<evidence type="ECO:0000259" key="2">
    <source>
        <dbReference type="Pfam" id="PF00892"/>
    </source>
</evidence>
<feature type="transmembrane region" description="Helical" evidence="1">
    <location>
        <begin position="121"/>
        <end position="141"/>
    </location>
</feature>
<accession>N6W472</accession>
<protein>
    <submittedName>
        <fullName evidence="3">EamA family transporter</fullName>
    </submittedName>
</protein>
<dbReference type="InterPro" id="IPR000620">
    <property type="entry name" value="EamA_dom"/>
</dbReference>
<dbReference type="STRING" id="626887.J057_06376"/>
<dbReference type="eggNOG" id="COG0697">
    <property type="taxonomic scope" value="Bacteria"/>
</dbReference>
<feature type="domain" description="EamA" evidence="2">
    <location>
        <begin position="152"/>
        <end position="280"/>
    </location>
</feature>
<feature type="domain" description="EamA" evidence="2">
    <location>
        <begin position="7"/>
        <end position="138"/>
    </location>
</feature>
<dbReference type="AlphaFoldDB" id="N6W472"/>
<dbReference type="PATRIC" id="fig|626887.3.peg.1271"/>
<dbReference type="Gene3D" id="1.10.3730.20">
    <property type="match status" value="2"/>
</dbReference>
<keyword evidence="1" id="KW-0472">Membrane</keyword>
<dbReference type="RefSeq" id="WP_040882296.1">
    <property type="nucleotide sequence ID" value="NZ_AP028878.1"/>
</dbReference>
<gene>
    <name evidence="3" type="ORF">J057_06376</name>
</gene>
<feature type="transmembrane region" description="Helical" evidence="1">
    <location>
        <begin position="147"/>
        <end position="170"/>
    </location>
</feature>
<dbReference type="SUPFAM" id="SSF103481">
    <property type="entry name" value="Multidrug resistance efflux transporter EmrE"/>
    <property type="match status" value="2"/>
</dbReference>
<dbReference type="HOGENOM" id="CLU_033863_9_1_6"/>
<evidence type="ECO:0000313" key="4">
    <source>
        <dbReference type="Proteomes" id="UP000013165"/>
    </source>
</evidence>
<feature type="transmembrane region" description="Helical" evidence="1">
    <location>
        <begin position="212"/>
        <end position="231"/>
    </location>
</feature>
<dbReference type="InterPro" id="IPR037185">
    <property type="entry name" value="EmrE-like"/>
</dbReference>
<dbReference type="OrthoDB" id="9814238at2"/>
<keyword evidence="4" id="KW-1185">Reference proteome</keyword>
<dbReference type="GO" id="GO:0016020">
    <property type="term" value="C:membrane"/>
    <property type="evidence" value="ECO:0007669"/>
    <property type="project" value="InterPro"/>
</dbReference>